<keyword evidence="2" id="KW-1015">Disulfide bond</keyword>
<dbReference type="InterPro" id="IPR052065">
    <property type="entry name" value="Compl_asym_regulator"/>
</dbReference>
<proteinExistence type="predicted"/>
<dbReference type="Proteomes" id="UP001642483">
    <property type="component" value="Unassembled WGS sequence"/>
</dbReference>
<gene>
    <name evidence="4" type="ORF">CVLEPA_LOCUS18503</name>
</gene>
<dbReference type="Pfam" id="PF00090">
    <property type="entry name" value="TSP_1"/>
    <property type="match status" value="3"/>
</dbReference>
<dbReference type="SMART" id="SM00209">
    <property type="entry name" value="TSP1"/>
    <property type="match status" value="3"/>
</dbReference>
<dbReference type="InterPro" id="IPR000884">
    <property type="entry name" value="TSP1_rpt"/>
</dbReference>
<evidence type="ECO:0000256" key="2">
    <source>
        <dbReference type="ARBA" id="ARBA00023157"/>
    </source>
</evidence>
<dbReference type="SUPFAM" id="SSF82895">
    <property type="entry name" value="TSP-1 type 1 repeat"/>
    <property type="match status" value="3"/>
</dbReference>
<keyword evidence="1" id="KW-0677">Repeat</keyword>
<dbReference type="Gene3D" id="2.20.100.10">
    <property type="entry name" value="Thrombospondin type-1 (TSP1) repeat"/>
    <property type="match status" value="3"/>
</dbReference>
<reference evidence="4 5" key="1">
    <citation type="submission" date="2024-02" db="EMBL/GenBank/DDBJ databases">
        <authorList>
            <person name="Daric V."/>
            <person name="Darras S."/>
        </authorList>
    </citation>
    <scope>NUCLEOTIDE SEQUENCE [LARGE SCALE GENOMIC DNA]</scope>
</reference>
<dbReference type="EMBL" id="CAWYQH010000102">
    <property type="protein sequence ID" value="CAK8686583.1"/>
    <property type="molecule type" value="Genomic_DNA"/>
</dbReference>
<protein>
    <submittedName>
        <fullName evidence="4">Uncharacterized protein</fullName>
    </submittedName>
</protein>
<evidence type="ECO:0000313" key="4">
    <source>
        <dbReference type="EMBL" id="CAK8686583.1"/>
    </source>
</evidence>
<name>A0ABP0G6U0_CLALP</name>
<evidence type="ECO:0000256" key="1">
    <source>
        <dbReference type="ARBA" id="ARBA00022737"/>
    </source>
</evidence>
<organism evidence="4 5">
    <name type="scientific">Clavelina lepadiformis</name>
    <name type="common">Light-bulb sea squirt</name>
    <name type="synonym">Ascidia lepadiformis</name>
    <dbReference type="NCBI Taxonomy" id="159417"/>
    <lineage>
        <taxon>Eukaryota</taxon>
        <taxon>Metazoa</taxon>
        <taxon>Chordata</taxon>
        <taxon>Tunicata</taxon>
        <taxon>Ascidiacea</taxon>
        <taxon>Aplousobranchia</taxon>
        <taxon>Clavelinidae</taxon>
        <taxon>Clavelina</taxon>
    </lineage>
</organism>
<dbReference type="InterPro" id="IPR036383">
    <property type="entry name" value="TSP1_rpt_sf"/>
</dbReference>
<evidence type="ECO:0000256" key="3">
    <source>
        <dbReference type="SAM" id="SignalP"/>
    </source>
</evidence>
<feature type="signal peptide" evidence="3">
    <location>
        <begin position="1"/>
        <end position="25"/>
    </location>
</feature>
<evidence type="ECO:0000313" key="5">
    <source>
        <dbReference type="Proteomes" id="UP001642483"/>
    </source>
</evidence>
<keyword evidence="5" id="KW-1185">Reference proteome</keyword>
<keyword evidence="3" id="KW-0732">Signal</keyword>
<comment type="caution">
    <text evidence="4">The sequence shown here is derived from an EMBL/GenBank/DDBJ whole genome shotgun (WGS) entry which is preliminary data.</text>
</comment>
<feature type="chain" id="PRO_5046928710" evidence="3">
    <location>
        <begin position="26"/>
        <end position="789"/>
    </location>
</feature>
<dbReference type="PANTHER" id="PTHR22906:SF21">
    <property type="entry name" value="SEMA DOMAIN-CONTAINING PROTEIN"/>
    <property type="match status" value="1"/>
</dbReference>
<dbReference type="PROSITE" id="PS50092">
    <property type="entry name" value="TSP1"/>
    <property type="match status" value="3"/>
</dbReference>
<dbReference type="PANTHER" id="PTHR22906">
    <property type="entry name" value="PROPERDIN"/>
    <property type="match status" value="1"/>
</dbReference>
<accession>A0ABP0G6U0</accession>
<sequence length="789" mass="86437">MPKRFIRDMMLGLIFVIMLVTLGNCEDEPVCNQQLRMLVAQGKCPDPQASKEIAPCANPCTGALTNCTNADHCCLQSDRCVLKVFPALSKPKPENRAEDLANSFLRTFTSEQSTGPRALVLQPGLYEGSCLKFPQSCLSSLGSSGTILPPVNIPYCQRISCAENNGFLDLNPNICLAIPGCAFDFALYLYRNAIGQGIYPAVPTCHLAVRNEIFQTRAKEYVSQSGLWNPILSNCLIKEHEKEIYGGSPGCYMIKTFEKLGHKAKRCGWEGMSPTDCYLINCCWRDDNICIYPLSESDVTVPSEHIPTSSFSLIEEGLPMCQPMDDSLENESFLDAYHACLTSGCASSVDRETLLQHLHGVTKSYLPYALQHQYWSMVLLGEVRPDNWRQVADKLIKDNQNSLAGIFDSLLPSNIIGGSVGTDGMSALPFTLALNITAQSSIRQPFVNYGSFGEFGIGSPLSSDGTITGRSLNLGESPEAPSSSVSIGNFGSVNPNDPNLHNSLSGFGAPIPSTIQRRNYFGCPYQPIHWPNFPSLEGSFQGCCKRPLCYLPKQAIRKTYSGLAKYDTMWSSWGPCSATCGEGKTKRNRHCVGEGCGGGYEEQIKYCRGTPCPTFTPWSQYGPCSVSCGGGTKNRTRSCVGDGPCSGKLNDESPCKPGRCPTFRARPGNSWSSCSTTCGVGVQRRNLRCVDPGAYGCPPVKFEEKECNKYCGRVVYNPRTCDPSTCKYTQTPRCVQRNRRPGHCPPDDMKVKTGANCFEGSCICRRFPLFCPRRPNTGSGNRNSLFDLQ</sequence>